<organism evidence="2 3">
    <name type="scientific">Hespellia stercorisuis DSM 15480</name>
    <dbReference type="NCBI Taxonomy" id="1121950"/>
    <lineage>
        <taxon>Bacteria</taxon>
        <taxon>Bacillati</taxon>
        <taxon>Bacillota</taxon>
        <taxon>Clostridia</taxon>
        <taxon>Lachnospirales</taxon>
        <taxon>Lachnospiraceae</taxon>
        <taxon>Hespellia</taxon>
    </lineage>
</organism>
<dbReference type="EMBL" id="FQZY01000104">
    <property type="protein sequence ID" value="SHK89856.1"/>
    <property type="molecule type" value="Genomic_DNA"/>
</dbReference>
<dbReference type="Proteomes" id="UP000184301">
    <property type="component" value="Unassembled WGS sequence"/>
</dbReference>
<name>A0A1M6W8N2_9FIRM</name>
<reference evidence="2 3" key="1">
    <citation type="submission" date="2016-11" db="EMBL/GenBank/DDBJ databases">
        <authorList>
            <person name="Jaros S."/>
            <person name="Januszkiewicz K."/>
            <person name="Wedrychowicz H."/>
        </authorList>
    </citation>
    <scope>NUCLEOTIDE SEQUENCE [LARGE SCALE GENOMIC DNA]</scope>
    <source>
        <strain evidence="2 3">DSM 15480</strain>
    </source>
</reference>
<dbReference type="RefSeq" id="WP_073113208.1">
    <property type="nucleotide sequence ID" value="NZ_FQZY01000104.1"/>
</dbReference>
<feature type="region of interest" description="Disordered" evidence="1">
    <location>
        <begin position="51"/>
        <end position="74"/>
    </location>
</feature>
<proteinExistence type="predicted"/>
<keyword evidence="2" id="KW-0067">ATP-binding</keyword>
<evidence type="ECO:0000313" key="3">
    <source>
        <dbReference type="Proteomes" id="UP000184301"/>
    </source>
</evidence>
<sequence length="74" mass="8215">MEQTYNSLIETTTADYLDGIDMDLIPSPTTIEAELLDIVNREIRIYNMGPEDPNVPANASLKDSNCSEPPWGTN</sequence>
<evidence type="ECO:0000256" key="1">
    <source>
        <dbReference type="SAM" id="MobiDB-lite"/>
    </source>
</evidence>
<keyword evidence="2" id="KW-0347">Helicase</keyword>
<dbReference type="AlphaFoldDB" id="A0A1M6W8N2"/>
<protein>
    <submittedName>
        <fullName evidence="2">Putative DNA primase/helicase</fullName>
    </submittedName>
</protein>
<keyword evidence="2" id="KW-0547">Nucleotide-binding</keyword>
<gene>
    <name evidence="2" type="ORF">SAMN02745243_03959</name>
</gene>
<evidence type="ECO:0000313" key="2">
    <source>
        <dbReference type="EMBL" id="SHK89856.1"/>
    </source>
</evidence>
<keyword evidence="2" id="KW-0378">Hydrolase</keyword>
<feature type="compositionally biased region" description="Polar residues" evidence="1">
    <location>
        <begin position="61"/>
        <end position="74"/>
    </location>
</feature>
<dbReference type="GO" id="GO:0004386">
    <property type="term" value="F:helicase activity"/>
    <property type="evidence" value="ECO:0007669"/>
    <property type="project" value="UniProtKB-KW"/>
</dbReference>
<keyword evidence="3" id="KW-1185">Reference proteome</keyword>
<accession>A0A1M6W8N2</accession>